<evidence type="ECO:0000313" key="2">
    <source>
        <dbReference type="Proteomes" id="UP000013909"/>
    </source>
</evidence>
<dbReference type="RefSeq" id="WP_010853391.1">
    <property type="nucleotide sequence ID" value="NZ_AQHR01000040.1"/>
</dbReference>
<protein>
    <recommendedName>
        <fullName evidence="3">Glycerophosphoryl diester phosphodiesterase</fullName>
    </recommendedName>
</protein>
<dbReference type="STRING" id="1232681.ADIS_1245"/>
<reference evidence="1 2" key="1">
    <citation type="submission" date="2013-02" db="EMBL/GenBank/DDBJ databases">
        <title>A novel strain isolated from Lonar lake, Maharashtra, India.</title>
        <authorList>
            <person name="Singh A."/>
        </authorList>
    </citation>
    <scope>NUCLEOTIDE SEQUENCE [LARGE SCALE GENOMIC DNA]</scope>
    <source>
        <strain evidence="1 2">AK24</strain>
    </source>
</reference>
<dbReference type="Proteomes" id="UP000013909">
    <property type="component" value="Unassembled WGS sequence"/>
</dbReference>
<sequence length="862" mass="95974">MEKRSVFVLIYLIACLVSCTTDPSLQNGPVRLSWEESSSGWKISEVLFSKPSGGKVAVNAPSGMMTVLFSPDLPAGPVDTVIYNNQGKPFPDKEFTYIQSSWRQVLDPVRLNTAGTAFSFFPENVRSEGNALVFSRELEIGRVEAAWEIDRDREGAFIVTISLEASQPGYYSLASPDLFYTEPDELAWGIVPGHYQGRQITDDLPSSLVYAQGLPAIPYIARENTLTTLTSILSNRQGVSYSVSVLPGYGRDPWATDQSTHLDTRLGLSHMNRNGRLTPTAYYPLLNHSSAKLAPGDRVSFTCKYTVTDQDWFSLLKQTATQDYQLENFLSLKESSLSLTHRIFNLLDYSLDDETSMWNEMQSGGMKIGAQSYLGGVESSSGDATKNSDIGAMWMMANLTNLTDLKTKRLPLIRNFKLQQIEGEGSKISGAIKGQYYLSKSDKWVEEWGDHTEPIALTYYNMLDLGNILLFDPHDEELREVLSLGAERLLNWQKSDGSWAAGYLKDGKTEVYQDLKDYRPTFYGLLVAYRILGDQRYLEAAIKGANWLLEEGVQNGYFTGVCGDTRFVNDFATAQVAQALLDLWEITGNETYKEAAVFTARIYTSSIYTHPIPDKRSKVVNGREVPDWAISQVGLGFEHGGNLGSATGRGPILLASHAGLFLRVSQLTGDPYFAMLARTAIWGRDAFLHPENKVASYYWASMNAGAGKFPHHAWWQIGMLTDYLVAEVAYRSAGALSFPMGFFTPKVGPHKTVGFQKGEIFGKSASLFFQKELVSGSSPYLDYLGARAEEEEVYYIILLNNSAHGRTEQLKVNLPHESVKSKPFSLRNYDATGKSIDIPFNHGEVEIDFPPYSMRVLEISGH</sequence>
<keyword evidence="2" id="KW-1185">Reference proteome</keyword>
<evidence type="ECO:0000313" key="1">
    <source>
        <dbReference type="EMBL" id="EON78382.1"/>
    </source>
</evidence>
<dbReference type="SUPFAM" id="SSF48239">
    <property type="entry name" value="Terpenoid cyclases/Protein prenyltransferases"/>
    <property type="match status" value="1"/>
</dbReference>
<dbReference type="AlphaFoldDB" id="R7ZWC1"/>
<dbReference type="OrthoDB" id="628098at2"/>
<comment type="caution">
    <text evidence="1">The sequence shown here is derived from an EMBL/GenBank/DDBJ whole genome shotgun (WGS) entry which is preliminary data.</text>
</comment>
<accession>R7ZWC1</accession>
<dbReference type="EMBL" id="AQHR01000040">
    <property type="protein sequence ID" value="EON78382.1"/>
    <property type="molecule type" value="Genomic_DNA"/>
</dbReference>
<gene>
    <name evidence="1" type="ORF">ADIS_1245</name>
</gene>
<dbReference type="PATRIC" id="fig|1288963.3.peg.1243"/>
<dbReference type="InterPro" id="IPR008930">
    <property type="entry name" value="Terpenoid_cyclase/PrenylTrfase"/>
</dbReference>
<evidence type="ECO:0008006" key="3">
    <source>
        <dbReference type="Google" id="ProtNLM"/>
    </source>
</evidence>
<proteinExistence type="predicted"/>
<dbReference type="Gene3D" id="1.50.10.20">
    <property type="match status" value="1"/>
</dbReference>
<dbReference type="InterPro" id="IPR008928">
    <property type="entry name" value="6-hairpin_glycosidase_sf"/>
</dbReference>
<dbReference type="SUPFAM" id="SSF48208">
    <property type="entry name" value="Six-hairpin glycosidases"/>
    <property type="match status" value="1"/>
</dbReference>
<organism evidence="1 2">
    <name type="scientific">Lunatimonas lonarensis</name>
    <dbReference type="NCBI Taxonomy" id="1232681"/>
    <lineage>
        <taxon>Bacteria</taxon>
        <taxon>Pseudomonadati</taxon>
        <taxon>Bacteroidota</taxon>
        <taxon>Cytophagia</taxon>
        <taxon>Cytophagales</taxon>
        <taxon>Cyclobacteriaceae</taxon>
    </lineage>
</organism>
<dbReference type="GO" id="GO:0005975">
    <property type="term" value="P:carbohydrate metabolic process"/>
    <property type="evidence" value="ECO:0007669"/>
    <property type="project" value="InterPro"/>
</dbReference>
<name>R7ZWC1_9BACT</name>